<protein>
    <submittedName>
        <fullName evidence="1">Uncharacterized protein</fullName>
    </submittedName>
</protein>
<evidence type="ECO:0000313" key="2">
    <source>
        <dbReference type="Proteomes" id="UP000008986"/>
    </source>
</evidence>
<dbReference type="RefSeq" id="YP_003358938.1">
    <property type="nucleotide sequence ID" value="NC_013697.1"/>
</dbReference>
<keyword evidence="2" id="KW-1185">Reference proteome</keyword>
<reference evidence="2" key="1">
    <citation type="submission" date="2009-07" db="EMBL/GenBank/DDBJ databases">
        <authorList>
            <person name="Kropinski A.M."/>
            <person name="Villegas A."/>
            <person name="Lingohr E.J."/>
        </authorList>
    </citation>
    <scope>NUCLEOTIDE SEQUENCE [LARGE SCALE GENOMIC DNA]</scope>
</reference>
<name>C9DG55_BPW14</name>
<dbReference type="EMBL" id="GQ357915">
    <property type="protein sequence ID" value="ACV50106.1"/>
    <property type="molecule type" value="Genomic_DNA"/>
</dbReference>
<organism evidence="1 2">
    <name type="scientific">Delftia phage PhiW-14</name>
    <name type="common">Deftia acidovorans bacteriophage phiW-14</name>
    <dbReference type="NCBI Taxonomy" id="665032"/>
    <lineage>
        <taxon>Viruses</taxon>
        <taxon>Duplodnaviria</taxon>
        <taxon>Heunggongvirae</taxon>
        <taxon>Uroviricota</taxon>
        <taxon>Caudoviricetes</taxon>
        <taxon>Ionavirus</taxon>
        <taxon>Ionavirus W14</taxon>
    </lineage>
</organism>
<proteinExistence type="predicted"/>
<dbReference type="KEGG" id="vg:8684032"/>
<dbReference type="Proteomes" id="UP000008986">
    <property type="component" value="Segment"/>
</dbReference>
<gene>
    <name evidence="1" type="primary">84</name>
</gene>
<accession>C9DG55</accession>
<organismHost>
    <name type="scientific">Delftia acidovorans</name>
    <name type="common">Pseudomonas acidovorans</name>
    <name type="synonym">Comamonas acidovorans</name>
    <dbReference type="NCBI Taxonomy" id="80866"/>
</organismHost>
<sequence length="125" mass="14004">MFQTDTNRLNKAKAVPELRFSIIRGETGEIRVKSLAPDGSYRFLTQYTGTGNNSELLVEFYGSAGDVNHTTTQLGIDPNDPRVGIIHIDSSVTQKYRFFKMKFKCLGVKDNETVVLFRGIIDIGI</sequence>
<dbReference type="GeneID" id="8684032"/>
<evidence type="ECO:0000313" key="1">
    <source>
        <dbReference type="EMBL" id="ACV50106.1"/>
    </source>
</evidence>